<comment type="caution">
    <text evidence="2">The sequence shown here is derived from an EMBL/GenBank/DDBJ whole genome shotgun (WGS) entry which is preliminary data.</text>
</comment>
<name>A0A1F2WM02_9ACTN</name>
<dbReference type="EMBL" id="MELK01000029">
    <property type="protein sequence ID" value="OFW57900.1"/>
    <property type="molecule type" value="Genomic_DNA"/>
</dbReference>
<reference evidence="2 3" key="1">
    <citation type="journal article" date="2016" name="Nat. Commun.">
        <title>Thousands of microbial genomes shed light on interconnected biogeochemical processes in an aquifer system.</title>
        <authorList>
            <person name="Anantharaman K."/>
            <person name="Brown C.T."/>
            <person name="Hug L.A."/>
            <person name="Sharon I."/>
            <person name="Castelle C.J."/>
            <person name="Probst A.J."/>
            <person name="Thomas B.C."/>
            <person name="Singh A."/>
            <person name="Wilkins M.J."/>
            <person name="Karaoz U."/>
            <person name="Brodie E.L."/>
            <person name="Williams K.H."/>
            <person name="Hubbard S.S."/>
            <person name="Banfield J.F."/>
        </authorList>
    </citation>
    <scope>NUCLEOTIDE SEQUENCE [LARGE SCALE GENOMIC DNA]</scope>
</reference>
<organism evidence="2 3">
    <name type="scientific">Candidatus Solincola sediminis</name>
    <dbReference type="NCBI Taxonomy" id="1797199"/>
    <lineage>
        <taxon>Bacteria</taxon>
        <taxon>Bacillati</taxon>
        <taxon>Actinomycetota</taxon>
        <taxon>Candidatus Geothermincolia</taxon>
        <taxon>Candidatus Geothermincolales</taxon>
        <taxon>Candidatus Geothermincolaceae</taxon>
        <taxon>Candidatus Solincola</taxon>
    </lineage>
</organism>
<dbReference type="SUPFAM" id="SSF55718">
    <property type="entry name" value="SCP-like"/>
    <property type="match status" value="1"/>
</dbReference>
<proteinExistence type="predicted"/>
<feature type="domain" description="SCP2" evidence="1">
    <location>
        <begin position="41"/>
        <end position="139"/>
    </location>
</feature>
<gene>
    <name evidence="2" type="ORF">A2Y75_11725</name>
</gene>
<dbReference type="Pfam" id="PF02036">
    <property type="entry name" value="SCP2"/>
    <property type="match status" value="1"/>
</dbReference>
<sequence>MALAYGTDEWLQEYNKLVEEGLSTGQPFIIGLPEWVSTYEKLVQADEPYKAAAKTWEGSVVLHILAKPDIGIDRDIYIFMDLWHGDANYFRLVPPEVGEAGAFVITGEYERWKQVINKELETTKGLMQGKLKLKGDLPTIVRAVKAAVRLVELSGMIDTAFPDENPEAPQKIREVLAKAEQLGI</sequence>
<evidence type="ECO:0000313" key="3">
    <source>
        <dbReference type="Proteomes" id="UP000177876"/>
    </source>
</evidence>
<evidence type="ECO:0000313" key="2">
    <source>
        <dbReference type="EMBL" id="OFW57900.1"/>
    </source>
</evidence>
<dbReference type="Proteomes" id="UP000177876">
    <property type="component" value="Unassembled WGS sequence"/>
</dbReference>
<dbReference type="Gene3D" id="3.30.1050.10">
    <property type="entry name" value="SCP2 sterol-binding domain"/>
    <property type="match status" value="1"/>
</dbReference>
<dbReference type="STRING" id="1797197.A2Y75_11725"/>
<dbReference type="InterPro" id="IPR003033">
    <property type="entry name" value="SCP2_sterol-bd_dom"/>
</dbReference>
<evidence type="ECO:0000259" key="1">
    <source>
        <dbReference type="Pfam" id="PF02036"/>
    </source>
</evidence>
<dbReference type="AlphaFoldDB" id="A0A1F2WM02"/>
<protein>
    <recommendedName>
        <fullName evidence="1">SCP2 domain-containing protein</fullName>
    </recommendedName>
</protein>
<accession>A0A1F2WM02</accession>
<dbReference type="InterPro" id="IPR036527">
    <property type="entry name" value="SCP2_sterol-bd_dom_sf"/>
</dbReference>